<sequence length="343" mass="39228">MTDLGYNSAAMEMNPFYKMRAGAEEFPLMVHIEITYVCNSKCPHCPYTESNSDIRRFNWDKGNRHISVGLFQKVADEVGSHGRFLRITGGGEPMMHPECVNLIEYAKKVGCSVGLITNGSLITPPVADALLDVGLDVIEFSVDAADHKTYKKVRAGLDWNQLMRNMEYILSRRNSENLKTRIITSVINQKSVMDKIEAIEAFWKQRVDHVVIRKFLSWGMVNRKLSGDDIPFLNVDTPCPYPYERCIITQEGKLVLCGYDIEGANAVGNISETTIKAIWNSVEYKKLREAMWLKHYDEIPFCRDCQDRIYRSWDHNYLKTLELSDSGREVNIHSHVCGKDSKD</sequence>
<evidence type="ECO:0000256" key="3">
    <source>
        <dbReference type="ARBA" id="ARBA00022691"/>
    </source>
</evidence>
<dbReference type="InterPro" id="IPR013785">
    <property type="entry name" value="Aldolase_TIM"/>
</dbReference>
<evidence type="ECO:0000256" key="6">
    <source>
        <dbReference type="ARBA" id="ARBA00023014"/>
    </source>
</evidence>
<reference evidence="8 9" key="1">
    <citation type="submission" date="2015-11" db="EMBL/GenBank/DDBJ databases">
        <authorList>
            <person name="Lin W."/>
        </authorList>
    </citation>
    <scope>NUCLEOTIDE SEQUENCE [LARGE SCALE GENOMIC DNA]</scope>
    <source>
        <strain evidence="8 9">HCH-1</strain>
    </source>
</reference>
<dbReference type="CDD" id="cd01335">
    <property type="entry name" value="Radical_SAM"/>
    <property type="match status" value="1"/>
</dbReference>
<dbReference type="InterPro" id="IPR058240">
    <property type="entry name" value="rSAM_sf"/>
</dbReference>
<dbReference type="InterPro" id="IPR006638">
    <property type="entry name" value="Elp3/MiaA/NifB-like_rSAM"/>
</dbReference>
<name>A0ABR5SBY5_9BACT</name>
<comment type="cofactor">
    <cofactor evidence="1">
        <name>[4Fe-4S] cluster</name>
        <dbReference type="ChEBI" id="CHEBI:49883"/>
    </cofactor>
</comment>
<dbReference type="InterPro" id="IPR034391">
    <property type="entry name" value="AdoMet-like_SPASM_containing"/>
</dbReference>
<dbReference type="Pfam" id="PF13186">
    <property type="entry name" value="SPASM"/>
    <property type="match status" value="1"/>
</dbReference>
<dbReference type="PANTHER" id="PTHR11228">
    <property type="entry name" value="RADICAL SAM DOMAIN PROTEIN"/>
    <property type="match status" value="1"/>
</dbReference>
<evidence type="ECO:0000259" key="7">
    <source>
        <dbReference type="PROSITE" id="PS51918"/>
    </source>
</evidence>
<evidence type="ECO:0000313" key="8">
    <source>
        <dbReference type="EMBL" id="KWT78358.1"/>
    </source>
</evidence>
<dbReference type="SFLD" id="SFLDG01067">
    <property type="entry name" value="SPASM/twitch_domain_containing"/>
    <property type="match status" value="1"/>
</dbReference>
<dbReference type="InterPro" id="IPR007197">
    <property type="entry name" value="rSAM"/>
</dbReference>
<dbReference type="PANTHER" id="PTHR11228:SF34">
    <property type="entry name" value="TUNGSTEN-CONTAINING ALDEHYDE FERREDOXIN OXIDOREDUCTASE COFACTOR MODIFYING PROTEIN"/>
    <property type="match status" value="1"/>
</dbReference>
<organism evidence="8 9">
    <name type="scientific">Candidatus Magnetominusculus xianensis</name>
    <dbReference type="NCBI Taxonomy" id="1748249"/>
    <lineage>
        <taxon>Bacteria</taxon>
        <taxon>Pseudomonadati</taxon>
        <taxon>Nitrospirota</taxon>
        <taxon>Nitrospiria</taxon>
        <taxon>Nitrospirales</taxon>
        <taxon>Nitrospiraceae</taxon>
        <taxon>Candidatus Magnetominusculus</taxon>
    </lineage>
</organism>
<dbReference type="PROSITE" id="PS51918">
    <property type="entry name" value="RADICAL_SAM"/>
    <property type="match status" value="1"/>
</dbReference>
<protein>
    <submittedName>
        <fullName evidence="8">Radical SAM protein</fullName>
    </submittedName>
</protein>
<accession>A0ABR5SBY5</accession>
<evidence type="ECO:0000256" key="4">
    <source>
        <dbReference type="ARBA" id="ARBA00022723"/>
    </source>
</evidence>
<dbReference type="CDD" id="cd21109">
    <property type="entry name" value="SPASM"/>
    <property type="match status" value="1"/>
</dbReference>
<dbReference type="SFLD" id="SFLDG01387">
    <property type="entry name" value="BtrN-like_SPASM_domain_contain"/>
    <property type="match status" value="1"/>
</dbReference>
<proteinExistence type="predicted"/>
<keyword evidence="3" id="KW-0949">S-adenosyl-L-methionine</keyword>
<dbReference type="RefSeq" id="WP_085053479.1">
    <property type="nucleotide sequence ID" value="NZ_LNQR01000116.1"/>
</dbReference>
<keyword evidence="4" id="KW-0479">Metal-binding</keyword>
<dbReference type="Pfam" id="PF04055">
    <property type="entry name" value="Radical_SAM"/>
    <property type="match status" value="1"/>
</dbReference>
<feature type="domain" description="Radical SAM core" evidence="7">
    <location>
        <begin position="24"/>
        <end position="260"/>
    </location>
</feature>
<keyword evidence="5" id="KW-0408">Iron</keyword>
<evidence type="ECO:0000256" key="1">
    <source>
        <dbReference type="ARBA" id="ARBA00001966"/>
    </source>
</evidence>
<dbReference type="SFLD" id="SFLDS00029">
    <property type="entry name" value="Radical_SAM"/>
    <property type="match status" value="1"/>
</dbReference>
<evidence type="ECO:0000256" key="2">
    <source>
        <dbReference type="ARBA" id="ARBA00022485"/>
    </source>
</evidence>
<keyword evidence="9" id="KW-1185">Reference proteome</keyword>
<evidence type="ECO:0000313" key="9">
    <source>
        <dbReference type="Proteomes" id="UP000060487"/>
    </source>
</evidence>
<dbReference type="Gene3D" id="3.20.20.70">
    <property type="entry name" value="Aldolase class I"/>
    <property type="match status" value="1"/>
</dbReference>
<keyword evidence="6" id="KW-0411">Iron-sulfur</keyword>
<keyword evidence="2" id="KW-0004">4Fe-4S</keyword>
<dbReference type="Proteomes" id="UP000060487">
    <property type="component" value="Unassembled WGS sequence"/>
</dbReference>
<comment type="caution">
    <text evidence="8">The sequence shown here is derived from an EMBL/GenBank/DDBJ whole genome shotgun (WGS) entry which is preliminary data.</text>
</comment>
<gene>
    <name evidence="8" type="ORF">ASN18_2863</name>
</gene>
<evidence type="ECO:0000256" key="5">
    <source>
        <dbReference type="ARBA" id="ARBA00023004"/>
    </source>
</evidence>
<dbReference type="SUPFAM" id="SSF102114">
    <property type="entry name" value="Radical SAM enzymes"/>
    <property type="match status" value="1"/>
</dbReference>
<dbReference type="SMART" id="SM00729">
    <property type="entry name" value="Elp3"/>
    <property type="match status" value="1"/>
</dbReference>
<dbReference type="InterPro" id="IPR023885">
    <property type="entry name" value="4Fe4S-binding_SPASM_dom"/>
</dbReference>
<dbReference type="InterPro" id="IPR050377">
    <property type="entry name" value="Radical_SAM_PqqE_MftC-like"/>
</dbReference>
<dbReference type="EMBL" id="LNQR01000116">
    <property type="protein sequence ID" value="KWT78358.1"/>
    <property type="molecule type" value="Genomic_DNA"/>
</dbReference>